<protein>
    <submittedName>
        <fullName evidence="1">Uncharacterized protein</fullName>
    </submittedName>
</protein>
<name>A0ABW0VYE0_9BACL</name>
<dbReference type="RefSeq" id="WP_379189491.1">
    <property type="nucleotide sequence ID" value="NZ_JBHSOW010000063.1"/>
</dbReference>
<evidence type="ECO:0000313" key="1">
    <source>
        <dbReference type="EMBL" id="MFC5650907.1"/>
    </source>
</evidence>
<keyword evidence="2" id="KW-1185">Reference proteome</keyword>
<organism evidence="1 2">
    <name type="scientific">Paenibacillus solisilvae</name>
    <dbReference type="NCBI Taxonomy" id="2486751"/>
    <lineage>
        <taxon>Bacteria</taxon>
        <taxon>Bacillati</taxon>
        <taxon>Bacillota</taxon>
        <taxon>Bacilli</taxon>
        <taxon>Bacillales</taxon>
        <taxon>Paenibacillaceae</taxon>
        <taxon>Paenibacillus</taxon>
    </lineage>
</organism>
<comment type="caution">
    <text evidence="1">The sequence shown here is derived from an EMBL/GenBank/DDBJ whole genome shotgun (WGS) entry which is preliminary data.</text>
</comment>
<dbReference type="Proteomes" id="UP001596047">
    <property type="component" value="Unassembled WGS sequence"/>
</dbReference>
<gene>
    <name evidence="1" type="ORF">ACFPYJ_17665</name>
</gene>
<dbReference type="EMBL" id="JBHSOW010000063">
    <property type="protein sequence ID" value="MFC5650907.1"/>
    <property type="molecule type" value="Genomic_DNA"/>
</dbReference>
<evidence type="ECO:0000313" key="2">
    <source>
        <dbReference type="Proteomes" id="UP001596047"/>
    </source>
</evidence>
<accession>A0ABW0VYE0</accession>
<reference evidence="2" key="1">
    <citation type="journal article" date="2019" name="Int. J. Syst. Evol. Microbiol.">
        <title>The Global Catalogue of Microorganisms (GCM) 10K type strain sequencing project: providing services to taxonomists for standard genome sequencing and annotation.</title>
        <authorList>
            <consortium name="The Broad Institute Genomics Platform"/>
            <consortium name="The Broad Institute Genome Sequencing Center for Infectious Disease"/>
            <person name="Wu L."/>
            <person name="Ma J."/>
        </authorList>
    </citation>
    <scope>NUCLEOTIDE SEQUENCE [LARGE SCALE GENOMIC DNA]</scope>
    <source>
        <strain evidence="2">CGMCC 1.3240</strain>
    </source>
</reference>
<sequence length="132" mass="14749">MARTMNSDDLATFINDFNAQKRTDRAVPFVELPESIELAERVRPFTRIAVKYFALVAEGTVPPLDTSKLAHYRTDSELLRMSVNPAYARKGAFVTTVLQQIDDINAGMDGADITRILRIFPLLLKLNGGHNV</sequence>
<proteinExistence type="predicted"/>